<protein>
    <submittedName>
        <fullName evidence="4">Ferredoxin--NADP reductase</fullName>
        <ecNumber evidence="4">1.18.1.2</ecNumber>
    </submittedName>
</protein>
<evidence type="ECO:0000259" key="3">
    <source>
        <dbReference type="PROSITE" id="PS50042"/>
    </source>
</evidence>
<dbReference type="PRINTS" id="PR00469">
    <property type="entry name" value="PNDRDTASEII"/>
</dbReference>
<dbReference type="Gene3D" id="2.60.120.10">
    <property type="entry name" value="Jelly Rolls"/>
    <property type="match status" value="1"/>
</dbReference>
<accession>A0A6S7CWZ5</accession>
<keyword evidence="1" id="KW-0285">Flavoprotein</keyword>
<evidence type="ECO:0000256" key="1">
    <source>
        <dbReference type="ARBA" id="ARBA00022630"/>
    </source>
</evidence>
<dbReference type="PROSITE" id="PS50042">
    <property type="entry name" value="CNMP_BINDING_3"/>
    <property type="match status" value="1"/>
</dbReference>
<dbReference type="InterPro" id="IPR036188">
    <property type="entry name" value="FAD/NAD-bd_sf"/>
</dbReference>
<dbReference type="Proteomes" id="UP000494115">
    <property type="component" value="Unassembled WGS sequence"/>
</dbReference>
<dbReference type="EC" id="1.18.1.2" evidence="4"/>
<keyword evidence="2 4" id="KW-0560">Oxidoreductase</keyword>
<reference evidence="4 5" key="1">
    <citation type="submission" date="2020-04" db="EMBL/GenBank/DDBJ databases">
        <authorList>
            <person name="De Canck E."/>
        </authorList>
    </citation>
    <scope>NUCLEOTIDE SEQUENCE [LARGE SCALE GENOMIC DNA]</scope>
    <source>
        <strain evidence="4 5">LMG 28138</strain>
    </source>
</reference>
<dbReference type="CDD" id="cd00038">
    <property type="entry name" value="CAP_ED"/>
    <property type="match status" value="1"/>
</dbReference>
<dbReference type="AlphaFoldDB" id="A0A6S7CWZ5"/>
<dbReference type="InterPro" id="IPR000595">
    <property type="entry name" value="cNMP-bd_dom"/>
</dbReference>
<dbReference type="SMART" id="SM00100">
    <property type="entry name" value="cNMP"/>
    <property type="match status" value="1"/>
</dbReference>
<organism evidence="4 5">
    <name type="scientific">Pararobbsia alpina</name>
    <dbReference type="NCBI Taxonomy" id="621374"/>
    <lineage>
        <taxon>Bacteria</taxon>
        <taxon>Pseudomonadati</taxon>
        <taxon>Pseudomonadota</taxon>
        <taxon>Betaproteobacteria</taxon>
        <taxon>Burkholderiales</taxon>
        <taxon>Burkholderiaceae</taxon>
        <taxon>Pararobbsia</taxon>
    </lineage>
</organism>
<dbReference type="Pfam" id="PF00027">
    <property type="entry name" value="cNMP_binding"/>
    <property type="match status" value="1"/>
</dbReference>
<dbReference type="Pfam" id="PF07992">
    <property type="entry name" value="Pyr_redox_2"/>
    <property type="match status" value="1"/>
</dbReference>
<dbReference type="RefSeq" id="WP_175105488.1">
    <property type="nucleotide sequence ID" value="NZ_CADIKM010000012.1"/>
</dbReference>
<dbReference type="GO" id="GO:0004324">
    <property type="term" value="F:ferredoxin-NADP+ reductase activity"/>
    <property type="evidence" value="ECO:0007669"/>
    <property type="project" value="UniProtKB-EC"/>
</dbReference>
<evidence type="ECO:0000313" key="5">
    <source>
        <dbReference type="Proteomes" id="UP000494115"/>
    </source>
</evidence>
<evidence type="ECO:0000256" key="2">
    <source>
        <dbReference type="ARBA" id="ARBA00023002"/>
    </source>
</evidence>
<dbReference type="InterPro" id="IPR023753">
    <property type="entry name" value="FAD/NAD-binding_dom"/>
</dbReference>
<dbReference type="InterPro" id="IPR018490">
    <property type="entry name" value="cNMP-bd_dom_sf"/>
</dbReference>
<dbReference type="PRINTS" id="PR00368">
    <property type="entry name" value="FADPNR"/>
</dbReference>
<name>A0A6S7CWZ5_9BURK</name>
<dbReference type="InterPro" id="IPR014710">
    <property type="entry name" value="RmlC-like_jellyroll"/>
</dbReference>
<sequence>MLTIDDIRAVPLFSTLPDSELDHLAQTAADLHLGAGEFAVHEGGERALYAVLTGKLEVVKMFDGVERTLGWRLPGTIFGEVPLALSSPFPGGYRAAEPSRVMRVDAQRYYAVTAVSPEVATKMGALARERLGGLQGLAAEPPKPRVTMVGSRWDDACTGLRQFLARNQISYDWMTPDAPELTARWPGSRPTEKDCPALRLVDGTLLSRPATRELAELLGLQTKPRFAGYDTMIIGAGPAGLAAAVYGASEGLSTVVVEREAPGGQAGTSSRIENYLGFPSGVSGDELASRALHQAKRLGAEILVTRSVARIDVESRCVHLDGGDVIQVRTLILATGVTWRRLAIDGFDRFIGKGIYYGAARSEASATHGLDVHLIGGGNSAGQAALHFANHARVVTLVIRGDSLEKSMSRYLIEQLAGKPNVVVKLRSEVVAAYGDIHLTSIDIADRESETVSRHECGGLFVFIGADAETEWLPAEIACDKRGYVLTGDDVVKAGRWSCSRDPYLLESSVPGVFACGDVRLSPVKRVASAVGEGSMAIAFAHKYLQHDAR</sequence>
<dbReference type="PANTHER" id="PTHR48105">
    <property type="entry name" value="THIOREDOXIN REDUCTASE 1-RELATED-RELATED"/>
    <property type="match status" value="1"/>
</dbReference>
<dbReference type="Gene3D" id="3.50.50.60">
    <property type="entry name" value="FAD/NAD(P)-binding domain"/>
    <property type="match status" value="2"/>
</dbReference>
<gene>
    <name evidence="4" type="ORF">LMG28138_02940</name>
</gene>
<proteinExistence type="predicted"/>
<evidence type="ECO:0000313" key="4">
    <source>
        <dbReference type="EMBL" id="CAB3790199.1"/>
    </source>
</evidence>
<dbReference type="InterPro" id="IPR050097">
    <property type="entry name" value="Ferredoxin-NADP_redctase_2"/>
</dbReference>
<dbReference type="SUPFAM" id="SSF51206">
    <property type="entry name" value="cAMP-binding domain-like"/>
    <property type="match status" value="1"/>
</dbReference>
<dbReference type="SUPFAM" id="SSF51905">
    <property type="entry name" value="FAD/NAD(P)-binding domain"/>
    <property type="match status" value="2"/>
</dbReference>
<keyword evidence="5" id="KW-1185">Reference proteome</keyword>
<feature type="domain" description="Cyclic nucleotide-binding" evidence="3">
    <location>
        <begin position="12"/>
        <end position="109"/>
    </location>
</feature>
<dbReference type="EMBL" id="CADIKM010000012">
    <property type="protein sequence ID" value="CAB3790199.1"/>
    <property type="molecule type" value="Genomic_DNA"/>
</dbReference>